<reference evidence="4" key="1">
    <citation type="journal article" date="2015" name="Nature">
        <title>Complex archaea that bridge the gap between prokaryotes and eukaryotes.</title>
        <authorList>
            <person name="Spang A."/>
            <person name="Saw J.H."/>
            <person name="Jorgensen S.L."/>
            <person name="Zaremba-Niedzwiedzka K."/>
            <person name="Martijn J."/>
            <person name="Lind A.E."/>
            <person name="van Eijk R."/>
            <person name="Schleper C."/>
            <person name="Guy L."/>
            <person name="Ettema T.J."/>
        </authorList>
    </citation>
    <scope>NUCLEOTIDE SEQUENCE</scope>
</reference>
<dbReference type="EMBL" id="LAZR01065604">
    <property type="protein sequence ID" value="KKK55212.1"/>
    <property type="molecule type" value="Genomic_DNA"/>
</dbReference>
<evidence type="ECO:0008006" key="5">
    <source>
        <dbReference type="Google" id="ProtNLM"/>
    </source>
</evidence>
<comment type="caution">
    <text evidence="4">The sequence shown here is derived from an EMBL/GenBank/DDBJ whole genome shotgun (WGS) entry which is preliminary data.</text>
</comment>
<dbReference type="InterPro" id="IPR036830">
    <property type="entry name" value="PP_kinase_middle_dom_sf"/>
</dbReference>
<evidence type="ECO:0000313" key="4">
    <source>
        <dbReference type="EMBL" id="KKK55212.1"/>
    </source>
</evidence>
<feature type="non-terminal residue" evidence="4">
    <location>
        <position position="1"/>
    </location>
</feature>
<dbReference type="GO" id="GO:0009358">
    <property type="term" value="C:polyphosphate kinase complex"/>
    <property type="evidence" value="ECO:0007669"/>
    <property type="project" value="InterPro"/>
</dbReference>
<dbReference type="InterPro" id="IPR003414">
    <property type="entry name" value="PP_kinase"/>
</dbReference>
<accession>A0A0F8WEB0</accession>
<gene>
    <name evidence="4" type="ORF">LCGC14_3076830</name>
</gene>
<dbReference type="CDD" id="cd09164">
    <property type="entry name" value="PLDc_EcPPK1_C1_like"/>
    <property type="match status" value="1"/>
</dbReference>
<dbReference type="Pfam" id="PF02503">
    <property type="entry name" value="PP_kinase"/>
    <property type="match status" value="1"/>
</dbReference>
<dbReference type="InterPro" id="IPR041108">
    <property type="entry name" value="PP_kinase_C_1"/>
</dbReference>
<proteinExistence type="predicted"/>
<feature type="non-terminal residue" evidence="4">
    <location>
        <position position="350"/>
    </location>
</feature>
<name>A0A0F8WEB0_9ZZZZ</name>
<feature type="domain" description="Polyphosphate kinase middle" evidence="1">
    <location>
        <begin position="1"/>
        <end position="119"/>
    </location>
</feature>
<dbReference type="PANTHER" id="PTHR30218">
    <property type="entry name" value="POLYPHOSPHATE KINASE"/>
    <property type="match status" value="1"/>
</dbReference>
<protein>
    <recommendedName>
        <fullName evidence="5">Polyphosphate kinase</fullName>
    </recommendedName>
</protein>
<evidence type="ECO:0000259" key="3">
    <source>
        <dbReference type="Pfam" id="PF17941"/>
    </source>
</evidence>
<dbReference type="SUPFAM" id="SSF56024">
    <property type="entry name" value="Phospholipase D/nuclease"/>
    <property type="match status" value="2"/>
</dbReference>
<dbReference type="Pfam" id="PF17941">
    <property type="entry name" value="PP_kinase_C_1"/>
    <property type="match status" value="1"/>
</dbReference>
<dbReference type="PANTHER" id="PTHR30218:SF0">
    <property type="entry name" value="POLYPHOSPHATE KINASE"/>
    <property type="match status" value="1"/>
</dbReference>
<organism evidence="4">
    <name type="scientific">marine sediment metagenome</name>
    <dbReference type="NCBI Taxonomy" id="412755"/>
    <lineage>
        <taxon>unclassified sequences</taxon>
        <taxon>metagenomes</taxon>
        <taxon>ecological metagenomes</taxon>
    </lineage>
</organism>
<dbReference type="AlphaFoldDB" id="A0A0F8WEB0"/>
<dbReference type="Gene3D" id="3.30.870.10">
    <property type="entry name" value="Endonuclease Chain A"/>
    <property type="match status" value="2"/>
</dbReference>
<dbReference type="InterPro" id="IPR024953">
    <property type="entry name" value="PP_kinase_middle"/>
</dbReference>
<dbReference type="SUPFAM" id="SSF143724">
    <property type="entry name" value="PHP14-like"/>
    <property type="match status" value="1"/>
</dbReference>
<evidence type="ECO:0000259" key="2">
    <source>
        <dbReference type="Pfam" id="PF13090"/>
    </source>
</evidence>
<feature type="domain" description="Polyphosphate kinase C-terminal" evidence="3">
    <location>
        <begin position="145"/>
        <end position="310"/>
    </location>
</feature>
<dbReference type="Pfam" id="PF13090">
    <property type="entry name" value="PP_kinase_C"/>
    <property type="match status" value="1"/>
</dbReference>
<feature type="domain" description="Polyphosphate kinase C-terminal" evidence="2">
    <location>
        <begin position="317"/>
        <end position="350"/>
    </location>
</feature>
<evidence type="ECO:0000259" key="1">
    <source>
        <dbReference type="Pfam" id="PF02503"/>
    </source>
</evidence>
<dbReference type="GO" id="GO:0006799">
    <property type="term" value="P:polyphosphate biosynthetic process"/>
    <property type="evidence" value="ECO:0007669"/>
    <property type="project" value="InterPro"/>
</dbReference>
<dbReference type="GO" id="GO:0008976">
    <property type="term" value="F:polyphosphate kinase activity"/>
    <property type="evidence" value="ECO:0007669"/>
    <property type="project" value="InterPro"/>
</dbReference>
<sequence>FVVLPSAGTKHYIILLDNVIRFCLDDIFGIFQYDQFEAYTIKVTRDAELDIDNDLTKSFLEIIDASVTDRKSGQPVRFVYDSSMPVDLLDYLKDKMGLDEEDNLIPGGRYHNFKDYMNFPNLGGQDMFYSPTPPLSHPLIQPHKSILEVIRNKDVLLHFPYQKFDHYINLLREAAIDPDVKSVSITLYRVARNSRVINALISAAMNGKKVTVIIELQARFDEKSNIYWARMLEESGARVLFGLPGLKVHSKLCLITRREGKKIAKFATVGTGNFHEGTAAVYGDLTLMSHDPRITTEVEKVFNFFEATYKTFKYKHLLVSPLYMRNRFYNLIDTEIKNAKAGKKAYILLK</sequence>
<dbReference type="InterPro" id="IPR025200">
    <property type="entry name" value="PPK_C_dom2"/>
</dbReference>
<dbReference type="Gene3D" id="3.30.1840.10">
    <property type="entry name" value="Polyphosphate kinase middle domain"/>
    <property type="match status" value="1"/>
</dbReference>